<organism evidence="1 2">
    <name type="scientific">Microcystis aeruginosa PCC 7806SL</name>
    <dbReference type="NCBI Taxonomy" id="1903187"/>
    <lineage>
        <taxon>Bacteria</taxon>
        <taxon>Bacillati</taxon>
        <taxon>Cyanobacteriota</taxon>
        <taxon>Cyanophyceae</taxon>
        <taxon>Oscillatoriophycideae</taxon>
        <taxon>Chroococcales</taxon>
        <taxon>Microcystaceae</taxon>
        <taxon>Microcystis</taxon>
    </lineage>
</organism>
<gene>
    <name evidence="1" type="ORF">BH695_3086</name>
</gene>
<dbReference type="EMBL" id="CP020771">
    <property type="protein sequence ID" value="ARI82365.1"/>
    <property type="molecule type" value="Genomic_DNA"/>
</dbReference>
<name>A0AB33BPS1_MICA7</name>
<sequence length="42" mass="4900">MRCYSSQKTGKLNKIWQQHRDQAIFGVAERFVNWTMALLGSV</sequence>
<evidence type="ECO:0000313" key="1">
    <source>
        <dbReference type="EMBL" id="ARI82365.1"/>
    </source>
</evidence>
<dbReference type="AlphaFoldDB" id="A0AB33BPS1"/>
<reference evidence="1 2" key="1">
    <citation type="journal article" date="2018" name="Harmful Algae">
        <title>The highly heterogeneous methylated genomes and diverse restriction-modification systems of bloom-forming Microcystis.</title>
        <authorList>
            <person name="Zhao L."/>
            <person name="Song Y."/>
            <person name="Li L."/>
            <person name="Gan N."/>
            <person name="Brand J.J."/>
            <person name="Song L."/>
        </authorList>
    </citation>
    <scope>NUCLEOTIDE SEQUENCE [LARGE SCALE GENOMIC DNA]</scope>
    <source>
        <strain evidence="1 2">PCC 7806SL</strain>
    </source>
</reference>
<accession>A0AB33BPS1</accession>
<evidence type="ECO:0008006" key="3">
    <source>
        <dbReference type="Google" id="ProtNLM"/>
    </source>
</evidence>
<dbReference type="Proteomes" id="UP000192439">
    <property type="component" value="Chromosome"/>
</dbReference>
<protein>
    <recommendedName>
        <fullName evidence="3">Transposase</fullName>
    </recommendedName>
</protein>
<keyword evidence="2" id="KW-1185">Reference proteome</keyword>
<proteinExistence type="predicted"/>
<evidence type="ECO:0000313" key="2">
    <source>
        <dbReference type="Proteomes" id="UP000192439"/>
    </source>
</evidence>